<dbReference type="GO" id="GO:0006820">
    <property type="term" value="P:monoatomic anion transport"/>
    <property type="evidence" value="ECO:0007669"/>
    <property type="project" value="TreeGrafter"/>
</dbReference>
<dbReference type="Proteomes" id="UP001176961">
    <property type="component" value="Unassembled WGS sequence"/>
</dbReference>
<sequence length="432" mass="48201">MLSIQKANFRVEMKRKPTAERAPLFHPYSRRFHLVLLLAFGFFCTTFMRMHLAISMTCMVNSTAVALIEEMQNPYINNTAGSNLIEEVEQTNAFSSEQQCEKRAEDGHTVVVDYGGTLPWSHQMQNFIFSGTFWGALFVVGPSTLFYHRCSPRLLLLAAVVVYILSTAVTPLLAVNFGAYTVFAARVIMGFGEGFVIPSINAMISNWFPVEEKGTVLALYTAGNQFAGAVGNPLAAALCASSLGWPAVFYFIASLSTVWCILWSFTSSDNPRKCGRMTTKERAYLAEAVKHRSNRANKASTVPYASMFTSSAFLAQLLCFFITNVTVTMLHFYLPSFLKDVLLLGVIANGTFSAIPNVINLLFKITWSMLLDKLKSKKIITNTFSVRLSQSVGSKFWKCLVLPRNSVTCGLYDTRACPFLHLLHVRLHGWFH</sequence>
<reference evidence="7" key="1">
    <citation type="submission" date="2023-07" db="EMBL/GenBank/DDBJ databases">
        <authorList>
            <consortium name="CYATHOMIX"/>
        </authorList>
    </citation>
    <scope>NUCLEOTIDE SEQUENCE</scope>
    <source>
        <strain evidence="7">N/A</strain>
    </source>
</reference>
<dbReference type="EMBL" id="CATQJL010000305">
    <property type="protein sequence ID" value="CAJ0604384.1"/>
    <property type="molecule type" value="Genomic_DNA"/>
</dbReference>
<dbReference type="PANTHER" id="PTHR11662:SF405">
    <property type="entry name" value="PROTEIN CBG12249"/>
    <property type="match status" value="1"/>
</dbReference>
<comment type="subcellular location">
    <subcellularLocation>
        <location evidence="1">Membrane</location>
        <topology evidence="1">Multi-pass membrane protein</topology>
    </subcellularLocation>
</comment>
<feature type="transmembrane region" description="Helical" evidence="5">
    <location>
        <begin position="247"/>
        <end position="266"/>
    </location>
</feature>
<dbReference type="InterPro" id="IPR020846">
    <property type="entry name" value="MFS_dom"/>
</dbReference>
<feature type="transmembrane region" description="Helical" evidence="5">
    <location>
        <begin position="183"/>
        <end position="204"/>
    </location>
</feature>
<dbReference type="InterPro" id="IPR050382">
    <property type="entry name" value="MFS_Na/Anion_cotransporter"/>
</dbReference>
<evidence type="ECO:0000256" key="5">
    <source>
        <dbReference type="SAM" id="Phobius"/>
    </source>
</evidence>
<dbReference type="PROSITE" id="PS50850">
    <property type="entry name" value="MFS"/>
    <property type="match status" value="1"/>
</dbReference>
<gene>
    <name evidence="7" type="ORF">CYNAS_LOCUS16367</name>
</gene>
<dbReference type="Pfam" id="PF07690">
    <property type="entry name" value="MFS_1"/>
    <property type="match status" value="1"/>
</dbReference>
<evidence type="ECO:0000256" key="3">
    <source>
        <dbReference type="ARBA" id="ARBA00022989"/>
    </source>
</evidence>
<dbReference type="InterPro" id="IPR036259">
    <property type="entry name" value="MFS_trans_sf"/>
</dbReference>
<comment type="caution">
    <text evidence="7">The sequence shown here is derived from an EMBL/GenBank/DDBJ whole genome shotgun (WGS) entry which is preliminary data.</text>
</comment>
<keyword evidence="4 5" id="KW-0472">Membrane</keyword>
<dbReference type="InterPro" id="IPR011701">
    <property type="entry name" value="MFS"/>
</dbReference>
<feature type="transmembrane region" description="Helical" evidence="5">
    <location>
        <begin position="341"/>
        <end position="363"/>
    </location>
</feature>
<evidence type="ECO:0000256" key="1">
    <source>
        <dbReference type="ARBA" id="ARBA00004141"/>
    </source>
</evidence>
<feature type="domain" description="Major facilitator superfamily (MFS) profile" evidence="6">
    <location>
        <begin position="34"/>
        <end position="432"/>
    </location>
</feature>
<dbReference type="Gene3D" id="1.20.1250.20">
    <property type="entry name" value="MFS general substrate transporter like domains"/>
    <property type="match status" value="2"/>
</dbReference>
<dbReference type="AlphaFoldDB" id="A0AA36M9F1"/>
<feature type="transmembrane region" description="Helical" evidence="5">
    <location>
        <begin position="154"/>
        <end position="177"/>
    </location>
</feature>
<name>A0AA36M9F1_CYLNA</name>
<protein>
    <recommendedName>
        <fullName evidence="6">Major facilitator superfamily (MFS) profile domain-containing protein</fullName>
    </recommendedName>
</protein>
<feature type="transmembrane region" description="Helical" evidence="5">
    <location>
        <begin position="216"/>
        <end position="235"/>
    </location>
</feature>
<evidence type="ECO:0000313" key="8">
    <source>
        <dbReference type="Proteomes" id="UP001176961"/>
    </source>
</evidence>
<dbReference type="PANTHER" id="PTHR11662">
    <property type="entry name" value="SOLUTE CARRIER FAMILY 17"/>
    <property type="match status" value="1"/>
</dbReference>
<proteinExistence type="predicted"/>
<evidence type="ECO:0000256" key="4">
    <source>
        <dbReference type="ARBA" id="ARBA00023136"/>
    </source>
</evidence>
<evidence type="ECO:0000259" key="6">
    <source>
        <dbReference type="PROSITE" id="PS50850"/>
    </source>
</evidence>
<feature type="transmembrane region" description="Helical" evidence="5">
    <location>
        <begin position="313"/>
        <end position="335"/>
    </location>
</feature>
<dbReference type="SUPFAM" id="SSF103473">
    <property type="entry name" value="MFS general substrate transporter"/>
    <property type="match status" value="1"/>
</dbReference>
<keyword evidence="2 5" id="KW-0812">Transmembrane</keyword>
<feature type="transmembrane region" description="Helical" evidence="5">
    <location>
        <begin position="127"/>
        <end position="147"/>
    </location>
</feature>
<keyword evidence="8" id="KW-1185">Reference proteome</keyword>
<evidence type="ECO:0000256" key="2">
    <source>
        <dbReference type="ARBA" id="ARBA00022692"/>
    </source>
</evidence>
<keyword evidence="3 5" id="KW-1133">Transmembrane helix</keyword>
<dbReference type="GO" id="GO:0016020">
    <property type="term" value="C:membrane"/>
    <property type="evidence" value="ECO:0007669"/>
    <property type="project" value="UniProtKB-SubCell"/>
</dbReference>
<evidence type="ECO:0000313" key="7">
    <source>
        <dbReference type="EMBL" id="CAJ0604384.1"/>
    </source>
</evidence>
<organism evidence="7 8">
    <name type="scientific">Cylicocyclus nassatus</name>
    <name type="common">Nematode worm</name>
    <dbReference type="NCBI Taxonomy" id="53992"/>
    <lineage>
        <taxon>Eukaryota</taxon>
        <taxon>Metazoa</taxon>
        <taxon>Ecdysozoa</taxon>
        <taxon>Nematoda</taxon>
        <taxon>Chromadorea</taxon>
        <taxon>Rhabditida</taxon>
        <taxon>Rhabditina</taxon>
        <taxon>Rhabditomorpha</taxon>
        <taxon>Strongyloidea</taxon>
        <taxon>Strongylidae</taxon>
        <taxon>Cylicocyclus</taxon>
    </lineage>
</organism>
<dbReference type="GO" id="GO:0022857">
    <property type="term" value="F:transmembrane transporter activity"/>
    <property type="evidence" value="ECO:0007669"/>
    <property type="project" value="InterPro"/>
</dbReference>
<accession>A0AA36M9F1</accession>